<dbReference type="AlphaFoldDB" id="A0A4D9DWQ6"/>
<dbReference type="EMBL" id="QXTE01000239">
    <property type="protein sequence ID" value="TFK01145.1"/>
    <property type="molecule type" value="Genomic_DNA"/>
</dbReference>
<gene>
    <name evidence="1" type="ORF">DR999_PMT16689</name>
</gene>
<reference evidence="1 2" key="2">
    <citation type="submission" date="2019-04" db="EMBL/GenBank/DDBJ databases">
        <title>The genome sequence of big-headed turtle.</title>
        <authorList>
            <person name="Gong S."/>
        </authorList>
    </citation>
    <scope>NUCLEOTIDE SEQUENCE [LARGE SCALE GENOMIC DNA]</scope>
    <source>
        <strain evidence="1">DO16091913</strain>
        <tissue evidence="1">Muscle</tissue>
    </source>
</reference>
<evidence type="ECO:0000313" key="2">
    <source>
        <dbReference type="Proteomes" id="UP000297703"/>
    </source>
</evidence>
<sequence>MLSNPQRTWGGSTLVFQVSKLYCRIKCTQLNGKQIVATHWSAIQTIMGLLLQPMDLSRSRIGSKGREGEIRGPVGKNEVLVQVSLPALGTSVQKRFGLDLN</sequence>
<evidence type="ECO:0000313" key="1">
    <source>
        <dbReference type="EMBL" id="TFK01145.1"/>
    </source>
</evidence>
<dbReference type="Proteomes" id="UP000297703">
    <property type="component" value="Unassembled WGS sequence"/>
</dbReference>
<protein>
    <submittedName>
        <fullName evidence="1">GTP-binding protein Rhes</fullName>
    </submittedName>
</protein>
<comment type="caution">
    <text evidence="1">The sequence shown here is derived from an EMBL/GenBank/DDBJ whole genome shotgun (WGS) entry which is preliminary data.</text>
</comment>
<keyword evidence="2" id="KW-1185">Reference proteome</keyword>
<accession>A0A4D9DWQ6</accession>
<reference evidence="1 2" key="1">
    <citation type="submission" date="2019-04" db="EMBL/GenBank/DDBJ databases">
        <title>Draft genome of the big-headed turtle Platysternon megacephalum.</title>
        <authorList>
            <person name="Gong S."/>
        </authorList>
    </citation>
    <scope>NUCLEOTIDE SEQUENCE [LARGE SCALE GENOMIC DNA]</scope>
    <source>
        <strain evidence="1">DO16091913</strain>
        <tissue evidence="1">Muscle</tissue>
    </source>
</reference>
<proteinExistence type="predicted"/>
<name>A0A4D9DWQ6_9SAUR</name>
<organism evidence="1 2">
    <name type="scientific">Platysternon megacephalum</name>
    <name type="common">big-headed turtle</name>
    <dbReference type="NCBI Taxonomy" id="55544"/>
    <lineage>
        <taxon>Eukaryota</taxon>
        <taxon>Metazoa</taxon>
        <taxon>Chordata</taxon>
        <taxon>Craniata</taxon>
        <taxon>Vertebrata</taxon>
        <taxon>Euteleostomi</taxon>
        <taxon>Archelosauria</taxon>
        <taxon>Testudinata</taxon>
        <taxon>Testudines</taxon>
        <taxon>Cryptodira</taxon>
        <taxon>Durocryptodira</taxon>
        <taxon>Testudinoidea</taxon>
        <taxon>Platysternidae</taxon>
        <taxon>Platysternon</taxon>
    </lineage>
</organism>